<dbReference type="GO" id="GO:0034426">
    <property type="term" value="C:etioplast membrane"/>
    <property type="evidence" value="ECO:0007669"/>
    <property type="project" value="UniProtKB-SubCell"/>
</dbReference>
<gene>
    <name evidence="15" type="ORF">SELMODRAFT_117118</name>
</gene>
<accession>D8SHV2</accession>
<evidence type="ECO:0000256" key="13">
    <source>
        <dbReference type="ARBA" id="ARBA00023136"/>
    </source>
</evidence>
<dbReference type="InterPro" id="IPR034626">
    <property type="entry name" value="OEP24"/>
</dbReference>
<evidence type="ECO:0000256" key="9">
    <source>
        <dbReference type="ARBA" id="ARBA00022692"/>
    </source>
</evidence>
<comment type="subunit">
    <text evidence="4">Homooligomers form large rather nonselective pores in plastidial outer membranes.</text>
</comment>
<dbReference type="Proteomes" id="UP000001514">
    <property type="component" value="Unassembled WGS sequence"/>
</dbReference>
<evidence type="ECO:0000256" key="6">
    <source>
        <dbReference type="ARBA" id="ARBA00022452"/>
    </source>
</evidence>
<evidence type="ECO:0000256" key="11">
    <source>
        <dbReference type="ARBA" id="ARBA00023065"/>
    </source>
</evidence>
<keyword evidence="7" id="KW-0150">Chloroplast</keyword>
<keyword evidence="9" id="KW-0812">Transmembrane</keyword>
<dbReference type="STRING" id="88036.D8SHV2"/>
<dbReference type="PANTHER" id="PTHR35284">
    <property type="entry name" value="OUTER ENVELOPE PORE PROTEIN 24A, CHLOROPLASTIC-RELATED"/>
    <property type="match status" value="1"/>
</dbReference>
<protein>
    <submittedName>
        <fullName evidence="15">Uncharacterized protein</fullName>
    </submittedName>
</protein>
<keyword evidence="13" id="KW-0472">Membrane</keyword>
<dbReference type="GO" id="GO:0034765">
    <property type="term" value="P:regulation of monoatomic ion transmembrane transport"/>
    <property type="evidence" value="ECO:0007669"/>
    <property type="project" value="InterPro"/>
</dbReference>
<evidence type="ECO:0000313" key="15">
    <source>
        <dbReference type="EMBL" id="EFJ16183.1"/>
    </source>
</evidence>
<dbReference type="GO" id="GO:0015288">
    <property type="term" value="F:porin activity"/>
    <property type="evidence" value="ECO:0007669"/>
    <property type="project" value="UniProtKB-KW"/>
</dbReference>
<keyword evidence="16" id="KW-1185">Reference proteome</keyword>
<keyword evidence="6" id="KW-1134">Transmembrane beta strand</keyword>
<dbReference type="HOGENOM" id="CLU_077010_0_0_1"/>
<evidence type="ECO:0000256" key="7">
    <source>
        <dbReference type="ARBA" id="ARBA00022528"/>
    </source>
</evidence>
<dbReference type="GO" id="GO:0046930">
    <property type="term" value="C:pore complex"/>
    <property type="evidence" value="ECO:0007669"/>
    <property type="project" value="UniProtKB-KW"/>
</dbReference>
<name>D8SHV2_SELML</name>
<keyword evidence="5" id="KW-0813">Transport</keyword>
<evidence type="ECO:0000256" key="14">
    <source>
        <dbReference type="SAM" id="MobiDB-lite"/>
    </source>
</evidence>
<evidence type="ECO:0000256" key="4">
    <source>
        <dbReference type="ARBA" id="ARBA00011593"/>
    </source>
</evidence>
<evidence type="ECO:0000313" key="16">
    <source>
        <dbReference type="Proteomes" id="UP000001514"/>
    </source>
</evidence>
<keyword evidence="12" id="KW-0626">Porin</keyword>
<comment type="function">
    <text evidence="1">High-conductance voltage-dependent solute channel with a slight selectivity for cations transporting triosephosphates, dicarboxylic acids, ATP, inorganic phosphate (Pi), sugars, and positively or negatively charged amino acids.</text>
</comment>
<dbReference type="PANTHER" id="PTHR35284:SF1">
    <property type="entry name" value="OUTER ENVELOPE PORE PROTEIN 24A, CHLOROPLASTIC-RELATED"/>
    <property type="match status" value="1"/>
</dbReference>
<comment type="subcellular location">
    <subcellularLocation>
        <location evidence="2">Plastid</location>
        <location evidence="2">Chloroplast outer membrane</location>
        <topology evidence="2">Multi-pass membrane protein</topology>
    </subcellularLocation>
    <subcellularLocation>
        <location evidence="3">Plastid</location>
        <location evidence="3">Etioplast membrane</location>
        <topology evidence="3">Multi-pass membrane protein</topology>
    </subcellularLocation>
</comment>
<dbReference type="KEGG" id="smo:SELMODRAFT_117118"/>
<evidence type="ECO:0000256" key="3">
    <source>
        <dbReference type="ARBA" id="ARBA00004441"/>
    </source>
</evidence>
<dbReference type="eggNOG" id="ENOG502QUHD">
    <property type="taxonomic scope" value="Eukaryota"/>
</dbReference>
<dbReference type="AlphaFoldDB" id="D8SHV2"/>
<evidence type="ECO:0000256" key="2">
    <source>
        <dbReference type="ARBA" id="ARBA00004396"/>
    </source>
</evidence>
<dbReference type="InParanoid" id="D8SHV2"/>
<organism evidence="16">
    <name type="scientific">Selaginella moellendorffii</name>
    <name type="common">Spikemoss</name>
    <dbReference type="NCBI Taxonomy" id="88036"/>
    <lineage>
        <taxon>Eukaryota</taxon>
        <taxon>Viridiplantae</taxon>
        <taxon>Streptophyta</taxon>
        <taxon>Embryophyta</taxon>
        <taxon>Tracheophyta</taxon>
        <taxon>Lycopodiopsida</taxon>
        <taxon>Selaginellales</taxon>
        <taxon>Selaginellaceae</taxon>
        <taxon>Selaginella</taxon>
    </lineage>
</organism>
<evidence type="ECO:0000256" key="5">
    <source>
        <dbReference type="ARBA" id="ARBA00022448"/>
    </source>
</evidence>
<sequence length="241" mass="25774">MAWGKAASSGTDTSDGGEGGGGGIRFPRACFKTRIDAASRSAVGVLTVEAGDLLLRASCTDDTFASGPSLDGLSLGVEKPGSFLFDYDLGSRSPKFHFSSTASVMGSRTLNLCYTHHQSDPSSTAVEAALTLDPKNKLGLSYDFASQAGRVRYSFVHDRSGACLEPAFHLGTKTWDFGVSRKVSKEDSIKATYKGLDKSIAVDWSRASKDGTGPFKIYADIPLARESSKPPKLMMEKTWSY</sequence>
<evidence type="ECO:0000256" key="10">
    <source>
        <dbReference type="ARBA" id="ARBA00022805"/>
    </source>
</evidence>
<evidence type="ECO:0000256" key="8">
    <source>
        <dbReference type="ARBA" id="ARBA00022640"/>
    </source>
</evidence>
<dbReference type="GO" id="GO:0022843">
    <property type="term" value="F:voltage-gated monoatomic cation channel activity"/>
    <property type="evidence" value="ECO:0007669"/>
    <property type="project" value="InterPro"/>
</dbReference>
<dbReference type="Gramene" id="EFJ16183">
    <property type="protein sequence ID" value="EFJ16183"/>
    <property type="gene ID" value="SELMODRAFT_117118"/>
</dbReference>
<dbReference type="EMBL" id="GL377620">
    <property type="protein sequence ID" value="EFJ16183.1"/>
    <property type="molecule type" value="Genomic_DNA"/>
</dbReference>
<feature type="region of interest" description="Disordered" evidence="14">
    <location>
        <begin position="1"/>
        <end position="21"/>
    </location>
</feature>
<proteinExistence type="predicted"/>
<keyword evidence="10" id="KW-1002">Plastid outer membrane</keyword>
<evidence type="ECO:0000256" key="1">
    <source>
        <dbReference type="ARBA" id="ARBA00002327"/>
    </source>
</evidence>
<keyword evidence="8" id="KW-0934">Plastid</keyword>
<keyword evidence="11" id="KW-0406">Ion transport</keyword>
<evidence type="ECO:0000256" key="12">
    <source>
        <dbReference type="ARBA" id="ARBA00023114"/>
    </source>
</evidence>
<dbReference type="OrthoDB" id="1185978at2759"/>
<dbReference type="GO" id="GO:0009707">
    <property type="term" value="C:chloroplast outer membrane"/>
    <property type="evidence" value="ECO:0007669"/>
    <property type="project" value="UniProtKB-SubCell"/>
</dbReference>
<reference evidence="15 16" key="1">
    <citation type="journal article" date="2011" name="Science">
        <title>The Selaginella genome identifies genetic changes associated with the evolution of vascular plants.</title>
        <authorList>
            <person name="Banks J.A."/>
            <person name="Nishiyama T."/>
            <person name="Hasebe M."/>
            <person name="Bowman J.L."/>
            <person name="Gribskov M."/>
            <person name="dePamphilis C."/>
            <person name="Albert V.A."/>
            <person name="Aono N."/>
            <person name="Aoyama T."/>
            <person name="Ambrose B.A."/>
            <person name="Ashton N.W."/>
            <person name="Axtell M.J."/>
            <person name="Barker E."/>
            <person name="Barker M.S."/>
            <person name="Bennetzen J.L."/>
            <person name="Bonawitz N.D."/>
            <person name="Chapple C."/>
            <person name="Cheng C."/>
            <person name="Correa L.G."/>
            <person name="Dacre M."/>
            <person name="DeBarry J."/>
            <person name="Dreyer I."/>
            <person name="Elias M."/>
            <person name="Engstrom E.M."/>
            <person name="Estelle M."/>
            <person name="Feng L."/>
            <person name="Finet C."/>
            <person name="Floyd S.K."/>
            <person name="Frommer W.B."/>
            <person name="Fujita T."/>
            <person name="Gramzow L."/>
            <person name="Gutensohn M."/>
            <person name="Harholt J."/>
            <person name="Hattori M."/>
            <person name="Heyl A."/>
            <person name="Hirai T."/>
            <person name="Hiwatashi Y."/>
            <person name="Ishikawa M."/>
            <person name="Iwata M."/>
            <person name="Karol K.G."/>
            <person name="Koehler B."/>
            <person name="Kolukisaoglu U."/>
            <person name="Kubo M."/>
            <person name="Kurata T."/>
            <person name="Lalonde S."/>
            <person name="Li K."/>
            <person name="Li Y."/>
            <person name="Litt A."/>
            <person name="Lyons E."/>
            <person name="Manning G."/>
            <person name="Maruyama T."/>
            <person name="Michael T.P."/>
            <person name="Mikami K."/>
            <person name="Miyazaki S."/>
            <person name="Morinaga S."/>
            <person name="Murata T."/>
            <person name="Mueller-Roeber B."/>
            <person name="Nelson D.R."/>
            <person name="Obara M."/>
            <person name="Oguri Y."/>
            <person name="Olmstead R.G."/>
            <person name="Onodera N."/>
            <person name="Petersen B.L."/>
            <person name="Pils B."/>
            <person name="Prigge M."/>
            <person name="Rensing S.A."/>
            <person name="Riano-Pachon D.M."/>
            <person name="Roberts A.W."/>
            <person name="Sato Y."/>
            <person name="Scheller H.V."/>
            <person name="Schulz B."/>
            <person name="Schulz C."/>
            <person name="Shakirov E.V."/>
            <person name="Shibagaki N."/>
            <person name="Shinohara N."/>
            <person name="Shippen D.E."/>
            <person name="Soerensen I."/>
            <person name="Sotooka R."/>
            <person name="Sugimoto N."/>
            <person name="Sugita M."/>
            <person name="Sumikawa N."/>
            <person name="Tanurdzic M."/>
            <person name="Theissen G."/>
            <person name="Ulvskov P."/>
            <person name="Wakazuki S."/>
            <person name="Weng J.K."/>
            <person name="Willats W.W."/>
            <person name="Wipf D."/>
            <person name="Wolf P.G."/>
            <person name="Yang L."/>
            <person name="Zimmer A.D."/>
            <person name="Zhu Q."/>
            <person name="Mitros T."/>
            <person name="Hellsten U."/>
            <person name="Loque D."/>
            <person name="Otillar R."/>
            <person name="Salamov A."/>
            <person name="Schmutz J."/>
            <person name="Shapiro H."/>
            <person name="Lindquist E."/>
            <person name="Lucas S."/>
            <person name="Rokhsar D."/>
            <person name="Grigoriev I.V."/>
        </authorList>
    </citation>
    <scope>NUCLEOTIDE SEQUENCE [LARGE SCALE GENOMIC DNA]</scope>
</reference>
<dbReference type="OMA" id="ATFESWS"/>